<comment type="caution">
    <text evidence="2">The sequence shown here is derived from an EMBL/GenBank/DDBJ whole genome shotgun (WGS) entry which is preliminary data.</text>
</comment>
<dbReference type="SMART" id="SM00507">
    <property type="entry name" value="HNHc"/>
    <property type="match status" value="1"/>
</dbReference>
<dbReference type="InterPro" id="IPR047693">
    <property type="entry name" value="RNA-guided_IscB-like"/>
</dbReference>
<organism evidence="2 3">
    <name type="scientific">Ktedonobacter robiniae</name>
    <dbReference type="NCBI Taxonomy" id="2778365"/>
    <lineage>
        <taxon>Bacteria</taxon>
        <taxon>Bacillati</taxon>
        <taxon>Chloroflexota</taxon>
        <taxon>Ktedonobacteria</taxon>
        <taxon>Ktedonobacterales</taxon>
        <taxon>Ktedonobacteraceae</taxon>
        <taxon>Ktedonobacter</taxon>
    </lineage>
</organism>
<dbReference type="NCBIfam" id="NF040563">
    <property type="entry name" value="guided_IscB"/>
    <property type="match status" value="1"/>
</dbReference>
<evidence type="ECO:0000259" key="1">
    <source>
        <dbReference type="SMART" id="SM00507"/>
    </source>
</evidence>
<accession>A0ABQ3UNX0</accession>
<evidence type="ECO:0000313" key="3">
    <source>
        <dbReference type="Proteomes" id="UP000654345"/>
    </source>
</evidence>
<dbReference type="Gene3D" id="1.10.30.50">
    <property type="match status" value="1"/>
</dbReference>
<sequence length="433" mass="49202">MESSIIYVLSVSGQPLMPTKRHNKVWYWLRRGLAKVVRQEPFTIQLCFETSTYTQPVIVGVDTGSKTVGVAATTNGEVVYQAEVYLRTDISANMTQRRMYRRHRRARKTRYRAARFANRRRQVEWLPPSLRSKAEATVKAVRLIASLLPVGKVNVEVGNFDTQRMQHPQISGLDYQQGTLQGYLVREYVLEKWKRTCAYCQARGVPLELEHIVPRSRGGGSRESNLTLACYPCNERKGQQTAAEFGYPKIQAQACVPLKDAAHVSVIKTSVLQQLRSLFGDAHLSVTYGYETKYKRIQMLGLPKSHTNDAVAIACEMGERVKPREEVYQIRCLPRGQYQRFNGRHSEHKCWAPRKVRGYKLYEVVKAKGVVGYIGGRREKGSFIIKELSSGKKLIEVAPSKLERVARPTQGWMITRKPILENLRKEGGASSPS</sequence>
<dbReference type="PANTHER" id="PTHR33877:SF2">
    <property type="entry name" value="OS07G0170200 PROTEIN"/>
    <property type="match status" value="1"/>
</dbReference>
<dbReference type="InterPro" id="IPR002711">
    <property type="entry name" value="HNH"/>
</dbReference>
<dbReference type="CDD" id="cd00085">
    <property type="entry name" value="HNHc"/>
    <property type="match status" value="1"/>
</dbReference>
<evidence type="ECO:0000313" key="2">
    <source>
        <dbReference type="EMBL" id="GHO54398.1"/>
    </source>
</evidence>
<protein>
    <recommendedName>
        <fullName evidence="1">HNH nuclease domain-containing protein</fullName>
    </recommendedName>
</protein>
<dbReference type="Pfam" id="PF01844">
    <property type="entry name" value="HNH"/>
    <property type="match status" value="1"/>
</dbReference>
<name>A0ABQ3UNX0_9CHLR</name>
<dbReference type="Proteomes" id="UP000654345">
    <property type="component" value="Unassembled WGS sequence"/>
</dbReference>
<reference evidence="2 3" key="1">
    <citation type="journal article" date="2021" name="Int. J. Syst. Evol. Microbiol.">
        <title>Reticulibacter mediterranei gen. nov., sp. nov., within the new family Reticulibacteraceae fam. nov., and Ktedonospora formicarum gen. nov., sp. nov., Ktedonobacter robiniae sp. nov., Dictyobacter formicarum sp. nov. and Dictyobacter arantiisoli sp. nov., belonging to the class Ktedonobacteria.</title>
        <authorList>
            <person name="Yabe S."/>
            <person name="Zheng Y."/>
            <person name="Wang C.M."/>
            <person name="Sakai Y."/>
            <person name="Abe K."/>
            <person name="Yokota A."/>
            <person name="Donadio S."/>
            <person name="Cavaletti L."/>
            <person name="Monciardini P."/>
        </authorList>
    </citation>
    <scope>NUCLEOTIDE SEQUENCE [LARGE SCALE GENOMIC DNA]</scope>
    <source>
        <strain evidence="2 3">SOSP1-30</strain>
    </source>
</reference>
<dbReference type="InterPro" id="IPR003615">
    <property type="entry name" value="HNH_nuc"/>
</dbReference>
<dbReference type="InterPro" id="IPR052892">
    <property type="entry name" value="NA-targeting_endonuclease"/>
</dbReference>
<keyword evidence="3" id="KW-1185">Reference proteome</keyword>
<dbReference type="EMBL" id="BNJG01000001">
    <property type="protein sequence ID" value="GHO54398.1"/>
    <property type="molecule type" value="Genomic_DNA"/>
</dbReference>
<gene>
    <name evidence="2" type="ORF">KSB_28730</name>
</gene>
<dbReference type="Pfam" id="PF14239">
    <property type="entry name" value="RRXRR"/>
    <property type="match status" value="1"/>
</dbReference>
<feature type="domain" description="HNH nuclease" evidence="1">
    <location>
        <begin position="184"/>
        <end position="235"/>
    </location>
</feature>
<dbReference type="InterPro" id="IPR025938">
    <property type="entry name" value="RRXRR_dom"/>
</dbReference>
<proteinExistence type="predicted"/>
<dbReference type="RefSeq" id="WP_201371122.1">
    <property type="nucleotide sequence ID" value="NZ_BNJG01000001.1"/>
</dbReference>
<dbReference type="PANTHER" id="PTHR33877">
    <property type="entry name" value="SLL1193 PROTEIN"/>
    <property type="match status" value="1"/>
</dbReference>